<keyword evidence="7 12" id="KW-0479">Metal-binding</keyword>
<dbReference type="InterPro" id="IPR034804">
    <property type="entry name" value="SQR/QFR_C/D"/>
</dbReference>
<feature type="transmembrane region" description="Helical" evidence="13">
    <location>
        <begin position="60"/>
        <end position="82"/>
    </location>
</feature>
<evidence type="ECO:0000256" key="11">
    <source>
        <dbReference type="ARBA" id="ARBA00025912"/>
    </source>
</evidence>
<dbReference type="GO" id="GO:0005886">
    <property type="term" value="C:plasma membrane"/>
    <property type="evidence" value="ECO:0007669"/>
    <property type="project" value="TreeGrafter"/>
</dbReference>
<comment type="function">
    <text evidence="1">Membrane-anchoring subunit of succinate dehydrogenase (SDH).</text>
</comment>
<evidence type="ECO:0000256" key="1">
    <source>
        <dbReference type="ARBA" id="ARBA00004050"/>
    </source>
</evidence>
<dbReference type="AlphaFoldDB" id="A0A0R2SZ94"/>
<evidence type="ECO:0000256" key="4">
    <source>
        <dbReference type="ARBA" id="ARBA00020076"/>
    </source>
</evidence>
<comment type="similarity">
    <text evidence="3">Belongs to the cytochrome b560 family.</text>
</comment>
<reference evidence="14 15" key="1">
    <citation type="submission" date="2015-10" db="EMBL/GenBank/DDBJ databases">
        <title>Metagenome-Assembled Genomes uncover a global brackish microbiome.</title>
        <authorList>
            <person name="Hugerth L.W."/>
            <person name="Larsson J."/>
            <person name="Alneberg J."/>
            <person name="Lindh M.V."/>
            <person name="Legrand C."/>
            <person name="Pinhassi J."/>
            <person name="Andersson A.F."/>
        </authorList>
    </citation>
    <scope>NUCLEOTIDE SEQUENCE [LARGE SCALE GENOMIC DNA]</scope>
    <source>
        <strain evidence="14">BACL22 MAG-120619-bin3</strain>
    </source>
</reference>
<evidence type="ECO:0000313" key="15">
    <source>
        <dbReference type="Proteomes" id="UP000051242"/>
    </source>
</evidence>
<evidence type="ECO:0000256" key="9">
    <source>
        <dbReference type="ARBA" id="ARBA00023004"/>
    </source>
</evidence>
<dbReference type="SUPFAM" id="SSF81343">
    <property type="entry name" value="Fumarate reductase respiratory complex transmembrane subunits"/>
    <property type="match status" value="1"/>
</dbReference>
<comment type="subcellular location">
    <subcellularLocation>
        <location evidence="2">Membrane</location>
        <topology evidence="2">Multi-pass membrane protein</topology>
    </subcellularLocation>
</comment>
<dbReference type="Gene3D" id="1.20.1300.10">
    <property type="entry name" value="Fumarate reductase/succinate dehydrogenase, transmembrane subunit"/>
    <property type="match status" value="1"/>
</dbReference>
<keyword evidence="8 13" id="KW-1133">Transmembrane helix</keyword>
<evidence type="ECO:0000256" key="12">
    <source>
        <dbReference type="PIRSR" id="PIRSR000178-1"/>
    </source>
</evidence>
<keyword evidence="10 13" id="KW-0472">Membrane</keyword>
<evidence type="ECO:0000256" key="3">
    <source>
        <dbReference type="ARBA" id="ARBA00007244"/>
    </source>
</evidence>
<dbReference type="PROSITE" id="PS01000">
    <property type="entry name" value="SDH_CYT_1"/>
    <property type="match status" value="1"/>
</dbReference>
<evidence type="ECO:0000256" key="8">
    <source>
        <dbReference type="ARBA" id="ARBA00022989"/>
    </source>
</evidence>
<evidence type="ECO:0000256" key="10">
    <source>
        <dbReference type="ARBA" id="ARBA00023136"/>
    </source>
</evidence>
<comment type="subunit">
    <text evidence="11">Part of an enzyme complex containing four subunits: a flavoprotein, an iron-sulfur protein, plus two membrane-anchoring proteins, SdhC and SdhD. The complex can form homotrimers.</text>
</comment>
<dbReference type="EMBL" id="LICD01000115">
    <property type="protein sequence ID" value="KRO80228.1"/>
    <property type="molecule type" value="Genomic_DNA"/>
</dbReference>
<evidence type="ECO:0000256" key="7">
    <source>
        <dbReference type="ARBA" id="ARBA00022723"/>
    </source>
</evidence>
<keyword evidence="5 12" id="KW-0349">Heme</keyword>
<name>A0A0R2SZ94_9GAMM</name>
<evidence type="ECO:0000256" key="13">
    <source>
        <dbReference type="SAM" id="Phobius"/>
    </source>
</evidence>
<dbReference type="PIRSF" id="PIRSF000178">
    <property type="entry name" value="SDH_cyt_b560"/>
    <property type="match status" value="1"/>
</dbReference>
<evidence type="ECO:0000256" key="6">
    <source>
        <dbReference type="ARBA" id="ARBA00022692"/>
    </source>
</evidence>
<keyword evidence="9 12" id="KW-0408">Iron</keyword>
<dbReference type="CDD" id="cd03499">
    <property type="entry name" value="SQR_TypeC_SdhC"/>
    <property type="match status" value="1"/>
</dbReference>
<feature type="transmembrane region" description="Helical" evidence="13">
    <location>
        <begin position="102"/>
        <end position="123"/>
    </location>
</feature>
<dbReference type="InterPro" id="IPR018495">
    <property type="entry name" value="Succ_DH_cyt_bsu_CS"/>
</dbReference>
<organism evidence="14 15">
    <name type="scientific">OM182 bacterium BACL3 MAG-120619-bin3</name>
    <dbReference type="NCBI Taxonomy" id="1655593"/>
    <lineage>
        <taxon>Bacteria</taxon>
        <taxon>Pseudomonadati</taxon>
        <taxon>Pseudomonadota</taxon>
        <taxon>Gammaproteobacteria</taxon>
        <taxon>OMG group</taxon>
        <taxon>OM182 clade</taxon>
    </lineage>
</organism>
<keyword evidence="6 13" id="KW-0812">Transmembrane</keyword>
<feature type="transmembrane region" description="Helical" evidence="13">
    <location>
        <begin position="28"/>
        <end position="48"/>
    </location>
</feature>
<sequence>MKDTRPVNIDLTTIRFPLTAILSITHRITGVIIFVGVAILLYLLGLSLESAAGFAEAQRLLTLPVAKFVVWGIVSGLLYHIVAGTKHLIMDWGFGETLAGAAIGSRITLVLSIVLIATAGVWIW</sequence>
<dbReference type="Pfam" id="PF01127">
    <property type="entry name" value="Sdh_cyt"/>
    <property type="match status" value="1"/>
</dbReference>
<dbReference type="GO" id="GO:0006099">
    <property type="term" value="P:tricarboxylic acid cycle"/>
    <property type="evidence" value="ECO:0007669"/>
    <property type="project" value="InterPro"/>
</dbReference>
<dbReference type="PANTHER" id="PTHR10978">
    <property type="entry name" value="SUCCINATE DEHYDROGENASE CYTOCHROME B560 SUBUNIT"/>
    <property type="match status" value="1"/>
</dbReference>
<comment type="caution">
    <text evidence="14">The sequence shown here is derived from an EMBL/GenBank/DDBJ whole genome shotgun (WGS) entry which is preliminary data.</text>
</comment>
<dbReference type="InterPro" id="IPR000701">
    <property type="entry name" value="SuccDH_FuR_B_TM-su"/>
</dbReference>
<evidence type="ECO:0000313" key="14">
    <source>
        <dbReference type="EMBL" id="KRO80228.1"/>
    </source>
</evidence>
<proteinExistence type="inferred from homology"/>
<protein>
    <recommendedName>
        <fullName evidence="4">Succinate dehydrogenase cytochrome b556 subunit</fullName>
    </recommendedName>
</protein>
<dbReference type="Proteomes" id="UP000051242">
    <property type="component" value="Unassembled WGS sequence"/>
</dbReference>
<comment type="cofactor">
    <cofactor evidence="12">
        <name>heme</name>
        <dbReference type="ChEBI" id="CHEBI:30413"/>
    </cofactor>
    <text evidence="12">The heme is bound between the two transmembrane subunits.</text>
</comment>
<accession>A0A0R2SZ94</accession>
<evidence type="ECO:0000256" key="2">
    <source>
        <dbReference type="ARBA" id="ARBA00004141"/>
    </source>
</evidence>
<dbReference type="GO" id="GO:0009055">
    <property type="term" value="F:electron transfer activity"/>
    <property type="evidence" value="ECO:0007669"/>
    <property type="project" value="InterPro"/>
</dbReference>
<evidence type="ECO:0000256" key="5">
    <source>
        <dbReference type="ARBA" id="ARBA00022617"/>
    </source>
</evidence>
<dbReference type="InterPro" id="IPR014314">
    <property type="entry name" value="Succ_DH_cytb556"/>
</dbReference>
<feature type="binding site" description="axial binding residue" evidence="12">
    <location>
        <position position="80"/>
    </location>
    <ligand>
        <name>heme</name>
        <dbReference type="ChEBI" id="CHEBI:30413"/>
        <note>ligand shared with second transmembrane subunit</note>
    </ligand>
    <ligandPart>
        <name>Fe</name>
        <dbReference type="ChEBI" id="CHEBI:18248"/>
    </ligandPart>
</feature>
<dbReference type="GO" id="GO:0046872">
    <property type="term" value="F:metal ion binding"/>
    <property type="evidence" value="ECO:0007669"/>
    <property type="project" value="UniProtKB-KW"/>
</dbReference>
<dbReference type="PANTHER" id="PTHR10978:SF5">
    <property type="entry name" value="SUCCINATE DEHYDROGENASE CYTOCHROME B560 SUBUNIT, MITOCHONDRIAL"/>
    <property type="match status" value="1"/>
</dbReference>
<dbReference type="NCBIfam" id="TIGR02970">
    <property type="entry name" value="succ_dehyd_cytB"/>
    <property type="match status" value="1"/>
</dbReference>
<gene>
    <name evidence="14" type="ORF">ABR85_12670</name>
</gene>